<dbReference type="Pfam" id="PF01554">
    <property type="entry name" value="MatE"/>
    <property type="match status" value="2"/>
</dbReference>
<comment type="caution">
    <text evidence="9">The sequence shown here is derived from an EMBL/GenBank/DDBJ whole genome shotgun (WGS) entry which is preliminary data.</text>
</comment>
<dbReference type="GO" id="GO:0042910">
    <property type="term" value="F:xenobiotic transmembrane transporter activity"/>
    <property type="evidence" value="ECO:0007669"/>
    <property type="project" value="InterPro"/>
</dbReference>
<evidence type="ECO:0000256" key="5">
    <source>
        <dbReference type="ARBA" id="ARBA00022989"/>
    </source>
</evidence>
<feature type="compositionally biased region" description="Basic and acidic residues" evidence="7">
    <location>
        <begin position="431"/>
        <end position="446"/>
    </location>
</feature>
<feature type="region of interest" description="Disordered" evidence="7">
    <location>
        <begin position="409"/>
        <end position="458"/>
    </location>
</feature>
<evidence type="ECO:0000256" key="1">
    <source>
        <dbReference type="ARBA" id="ARBA00004651"/>
    </source>
</evidence>
<keyword evidence="10" id="KW-1185">Reference proteome</keyword>
<reference evidence="9 10" key="1">
    <citation type="journal article" date="2018" name="PLoS ONE">
        <title>The draft genome of Kipferlia bialata reveals reductive genome evolution in fornicate parasites.</title>
        <authorList>
            <person name="Tanifuji G."/>
            <person name="Takabayashi S."/>
            <person name="Kume K."/>
            <person name="Takagi M."/>
            <person name="Nakayama T."/>
            <person name="Kamikawa R."/>
            <person name="Inagaki Y."/>
            <person name="Hashimoto T."/>
        </authorList>
    </citation>
    <scope>NUCLEOTIDE SEQUENCE [LARGE SCALE GENOMIC DNA]</scope>
    <source>
        <strain evidence="9">NY0173</strain>
    </source>
</reference>
<keyword evidence="5 8" id="KW-1133">Transmembrane helix</keyword>
<dbReference type="OrthoDB" id="2126698at2759"/>
<dbReference type="GO" id="GO:0005886">
    <property type="term" value="C:plasma membrane"/>
    <property type="evidence" value="ECO:0007669"/>
    <property type="project" value="UniProtKB-SubCell"/>
</dbReference>
<evidence type="ECO:0000256" key="7">
    <source>
        <dbReference type="SAM" id="MobiDB-lite"/>
    </source>
</evidence>
<dbReference type="PANTHER" id="PTHR43823">
    <property type="entry name" value="SPORULATION PROTEIN YKVU"/>
    <property type="match status" value="1"/>
</dbReference>
<comment type="similarity">
    <text evidence="2">Belongs to the multi antimicrobial extrusion (MATE) (TC 2.A.66.1) family.</text>
</comment>
<feature type="transmembrane region" description="Helical" evidence="8">
    <location>
        <begin position="85"/>
        <end position="108"/>
    </location>
</feature>
<evidence type="ECO:0000256" key="4">
    <source>
        <dbReference type="ARBA" id="ARBA00022692"/>
    </source>
</evidence>
<evidence type="ECO:0000256" key="3">
    <source>
        <dbReference type="ARBA" id="ARBA00022475"/>
    </source>
</evidence>
<keyword evidence="4 8" id="KW-0812">Transmembrane</keyword>
<feature type="transmembrane region" description="Helical" evidence="8">
    <location>
        <begin position="247"/>
        <end position="267"/>
    </location>
</feature>
<gene>
    <name evidence="9" type="ORF">KIPB_002594</name>
</gene>
<feature type="transmembrane region" description="Helical" evidence="8">
    <location>
        <begin position="12"/>
        <end position="33"/>
    </location>
</feature>
<accession>A0A9K3CQW3</accession>
<evidence type="ECO:0000256" key="8">
    <source>
        <dbReference type="SAM" id="Phobius"/>
    </source>
</evidence>
<keyword evidence="3" id="KW-1003">Cell membrane</keyword>
<evidence type="ECO:0000256" key="2">
    <source>
        <dbReference type="ARBA" id="ARBA00010199"/>
    </source>
</evidence>
<dbReference type="Proteomes" id="UP000265618">
    <property type="component" value="Unassembled WGS sequence"/>
</dbReference>
<feature type="transmembrane region" description="Helical" evidence="8">
    <location>
        <begin position="379"/>
        <end position="401"/>
    </location>
</feature>
<comment type="subcellular location">
    <subcellularLocation>
        <location evidence="1">Cell membrane</location>
        <topology evidence="1">Multi-pass membrane protein</topology>
    </subcellularLocation>
</comment>
<dbReference type="InterPro" id="IPR051327">
    <property type="entry name" value="MATE_MepA_subfamily"/>
</dbReference>
<dbReference type="GO" id="GO:0015297">
    <property type="term" value="F:antiporter activity"/>
    <property type="evidence" value="ECO:0007669"/>
    <property type="project" value="InterPro"/>
</dbReference>
<dbReference type="InterPro" id="IPR002528">
    <property type="entry name" value="MATE_fam"/>
</dbReference>
<evidence type="ECO:0000313" key="10">
    <source>
        <dbReference type="Proteomes" id="UP000265618"/>
    </source>
</evidence>
<feature type="transmembrane region" description="Helical" evidence="8">
    <location>
        <begin position="45"/>
        <end position="65"/>
    </location>
</feature>
<name>A0A9K3CQW3_9EUKA</name>
<evidence type="ECO:0000313" key="9">
    <source>
        <dbReference type="EMBL" id="GIQ81609.1"/>
    </source>
</evidence>
<dbReference type="EMBL" id="BDIP01000441">
    <property type="protein sequence ID" value="GIQ81609.1"/>
    <property type="molecule type" value="Genomic_DNA"/>
</dbReference>
<organism evidence="9 10">
    <name type="scientific">Kipferlia bialata</name>
    <dbReference type="NCBI Taxonomy" id="797122"/>
    <lineage>
        <taxon>Eukaryota</taxon>
        <taxon>Metamonada</taxon>
        <taxon>Carpediemonas-like organisms</taxon>
        <taxon>Kipferlia</taxon>
    </lineage>
</organism>
<feature type="transmembrane region" description="Helical" evidence="8">
    <location>
        <begin position="148"/>
        <end position="169"/>
    </location>
</feature>
<feature type="transmembrane region" description="Helical" evidence="8">
    <location>
        <begin position="282"/>
        <end position="300"/>
    </location>
</feature>
<evidence type="ECO:0000256" key="6">
    <source>
        <dbReference type="ARBA" id="ARBA00023136"/>
    </source>
</evidence>
<feature type="transmembrane region" description="Helical" evidence="8">
    <location>
        <begin position="356"/>
        <end position="373"/>
    </location>
</feature>
<sequence>MADSYFIGNYTGTTGLTAISLASPLETLLPVVLLGQGMVSQVKTLMAHVLLLGLFIGIVEPMIMLPGMEWILLNVLGCSDEVLPVALSYLNVIFLLSPLGYYMTITIVGTLRIENRAQWAMVMEIVAALLNVIGDPILLGALDLGIKGAAFSTVISEYIVGAAVLWYYLRPGSTSQLAPDFKGLKSGIQFDQLGRMFTAGLGVFTDLLNPTVCSIVNNLQIAAWSATVAESDVTVAAMGLGMRFQSLLFMPMVGICQGLMPVLGYSIGQNNQSRMSGATLKVASWALGYAIVCCSGIWLFTHPLISLFSDDEDVIDQAVTICRTLFTASWLQSMVQMAAVVTQAFHHIKRNLSITLLRPVLSISFAYILPHFMGVSGVWMGFLIADVITGLCGGVVLAVYVRGMRKRAKEQQQEEEENKDLESGNASDITEGEKEGEGEGEREEKSQTASLEGDAVIV</sequence>
<dbReference type="AlphaFoldDB" id="A0A9K3CQW3"/>
<dbReference type="PANTHER" id="PTHR43823:SF3">
    <property type="entry name" value="MULTIDRUG EXPORT PROTEIN MEPA"/>
    <property type="match status" value="1"/>
</dbReference>
<protein>
    <submittedName>
        <fullName evidence="9">Multi antimicrobial extrusion protein</fullName>
    </submittedName>
</protein>
<keyword evidence="6 8" id="KW-0472">Membrane</keyword>
<feature type="transmembrane region" description="Helical" evidence="8">
    <location>
        <begin position="120"/>
        <end position="142"/>
    </location>
</feature>
<proteinExistence type="inferred from homology"/>